<dbReference type="PANTHER" id="PTHR38690">
    <property type="entry name" value="PROTEASE-RELATED"/>
    <property type="match status" value="1"/>
</dbReference>
<accession>A0ABQ0JC17</accession>
<feature type="domain" description="YhdP central" evidence="1">
    <location>
        <begin position="2"/>
        <end position="156"/>
    </location>
</feature>
<evidence type="ECO:0000313" key="3">
    <source>
        <dbReference type="Proteomes" id="UP000029223"/>
    </source>
</evidence>
<reference evidence="3" key="1">
    <citation type="submission" date="2014-09" db="EMBL/GenBank/DDBJ databases">
        <title>Vibrio variabilis JCM 19239. (C206) whole genome shotgun sequence.</title>
        <authorList>
            <person name="Sawabe T."/>
            <person name="Meirelles P."/>
            <person name="Nakanishi M."/>
            <person name="Sayaka M."/>
            <person name="Hattori M."/>
            <person name="Ohkuma M."/>
        </authorList>
    </citation>
    <scope>NUCLEOTIDE SEQUENCE [LARGE SCALE GENOMIC DNA]</scope>
    <source>
        <strain evidence="3">JCM 19239</strain>
    </source>
</reference>
<dbReference type="PANTHER" id="PTHR38690:SF1">
    <property type="entry name" value="PROTEASE"/>
    <property type="match status" value="1"/>
</dbReference>
<organism evidence="2 3">
    <name type="scientific">Vibrio variabilis</name>
    <dbReference type="NCBI Taxonomy" id="990271"/>
    <lineage>
        <taxon>Bacteria</taxon>
        <taxon>Pseudomonadati</taxon>
        <taxon>Pseudomonadota</taxon>
        <taxon>Gammaproteobacteria</taxon>
        <taxon>Vibrionales</taxon>
        <taxon>Vibrionaceae</taxon>
        <taxon>Vibrio</taxon>
    </lineage>
</organism>
<name>A0ABQ0JC17_9VIBR</name>
<dbReference type="Pfam" id="PF13116">
    <property type="entry name" value="YhdP"/>
    <property type="match status" value="1"/>
</dbReference>
<comment type="caution">
    <text evidence="2">The sequence shown here is derived from an EMBL/GenBank/DDBJ whole genome shotgun (WGS) entry which is preliminary data.</text>
</comment>
<evidence type="ECO:0000313" key="2">
    <source>
        <dbReference type="EMBL" id="GAL26299.1"/>
    </source>
</evidence>
<protein>
    <submittedName>
        <fullName evidence="2">Possible exported protein</fullName>
    </submittedName>
</protein>
<sequence length="176" mass="18859">MRLNTVNGEMDTKLGKGVISDVSGAARLLGLFSLDSIIRKMQLDFTDVFDKGMAFNSITGSGKIRDGVFVTNDIMMDAVAGEMRIKGLAELPTQTVDAEVSFTPDMTSGIPIITAFAVTPQTALVVLAVTTVISPVVEVVTQVNYSVKGPLDSPTVSEISRSKGEYKLPEDLKQEK</sequence>
<keyword evidence="3" id="KW-1185">Reference proteome</keyword>
<dbReference type="EMBL" id="BBMS01000017">
    <property type="protein sequence ID" value="GAL26299.1"/>
    <property type="molecule type" value="Genomic_DNA"/>
</dbReference>
<dbReference type="InterPro" id="IPR011836">
    <property type="entry name" value="YhdP"/>
</dbReference>
<dbReference type="Proteomes" id="UP000029223">
    <property type="component" value="Unassembled WGS sequence"/>
</dbReference>
<evidence type="ECO:0000259" key="1">
    <source>
        <dbReference type="Pfam" id="PF13116"/>
    </source>
</evidence>
<gene>
    <name evidence="2" type="ORF">JCM19239_3632</name>
</gene>
<dbReference type="InterPro" id="IPR025263">
    <property type="entry name" value="YhdP_central"/>
</dbReference>
<proteinExistence type="predicted"/>